<dbReference type="Pfam" id="PF00572">
    <property type="entry name" value="Ribosomal_L13"/>
    <property type="match status" value="1"/>
</dbReference>
<dbReference type="GO" id="GO:0006412">
    <property type="term" value="P:translation"/>
    <property type="evidence" value="ECO:0007669"/>
    <property type="project" value="InterPro"/>
</dbReference>
<sequence>MKKISKTYVAKPADFPADKASWILVDAEGEVLGRLARRIANTLRGKDKPTFTPHVDTGSFVVVINAEKVKLTGAKNENKIYYTHTGQIGGLKSMTASELLQKKPDEVIRRAVAGMLPKNRLNRAIIKKLKIYAGPEHPHVSQKPALMEA</sequence>
<gene>
    <name evidence="4" type="ORF">MNBD_NITROSPINAE01-1366</name>
</gene>
<dbReference type="InterPro" id="IPR005822">
    <property type="entry name" value="Ribosomal_uL13"/>
</dbReference>
<dbReference type="NCBIfam" id="TIGR01066">
    <property type="entry name" value="rplM_bact"/>
    <property type="match status" value="1"/>
</dbReference>
<dbReference type="GO" id="GO:0017148">
    <property type="term" value="P:negative regulation of translation"/>
    <property type="evidence" value="ECO:0007669"/>
    <property type="project" value="TreeGrafter"/>
</dbReference>
<evidence type="ECO:0000256" key="2">
    <source>
        <dbReference type="ARBA" id="ARBA00022980"/>
    </source>
</evidence>
<dbReference type="PANTHER" id="PTHR11545:SF2">
    <property type="entry name" value="LARGE RIBOSOMAL SUBUNIT PROTEIN UL13M"/>
    <property type="match status" value="1"/>
</dbReference>
<proteinExistence type="inferred from homology"/>
<accession>A0A3B1CBL1</accession>
<dbReference type="InterPro" id="IPR036899">
    <property type="entry name" value="Ribosomal_uL13_sf"/>
</dbReference>
<dbReference type="FunFam" id="3.90.1180.10:FF:000001">
    <property type="entry name" value="50S ribosomal protein L13"/>
    <property type="match status" value="1"/>
</dbReference>
<protein>
    <submittedName>
        <fullName evidence="4">LSU ribosomal protein L13p (L13Ae)</fullName>
    </submittedName>
</protein>
<dbReference type="GO" id="GO:0022625">
    <property type="term" value="C:cytosolic large ribosomal subunit"/>
    <property type="evidence" value="ECO:0007669"/>
    <property type="project" value="TreeGrafter"/>
</dbReference>
<dbReference type="Gene3D" id="3.90.1180.10">
    <property type="entry name" value="Ribosomal protein L13"/>
    <property type="match status" value="1"/>
</dbReference>
<dbReference type="GO" id="GO:0003735">
    <property type="term" value="F:structural constituent of ribosome"/>
    <property type="evidence" value="ECO:0007669"/>
    <property type="project" value="InterPro"/>
</dbReference>
<dbReference type="GO" id="GO:0003729">
    <property type="term" value="F:mRNA binding"/>
    <property type="evidence" value="ECO:0007669"/>
    <property type="project" value="UniProtKB-ARBA"/>
</dbReference>
<name>A0A3B1CBL1_9ZZZZ</name>
<comment type="similarity">
    <text evidence="1">Belongs to the universal ribosomal protein uL13 family.</text>
</comment>
<keyword evidence="2 4" id="KW-0689">Ribosomal protein</keyword>
<dbReference type="AlphaFoldDB" id="A0A3B1CBL1"/>
<dbReference type="PANTHER" id="PTHR11545">
    <property type="entry name" value="RIBOSOMAL PROTEIN L13"/>
    <property type="match status" value="1"/>
</dbReference>
<dbReference type="HAMAP" id="MF_01366">
    <property type="entry name" value="Ribosomal_uL13"/>
    <property type="match status" value="1"/>
</dbReference>
<evidence type="ECO:0000313" key="4">
    <source>
        <dbReference type="EMBL" id="VAX16055.1"/>
    </source>
</evidence>
<dbReference type="InterPro" id="IPR005823">
    <property type="entry name" value="Ribosomal_uL13_bac-type"/>
</dbReference>
<keyword evidence="3" id="KW-0687">Ribonucleoprotein</keyword>
<dbReference type="EMBL" id="UOGC01000021">
    <property type="protein sequence ID" value="VAX16055.1"/>
    <property type="molecule type" value="Genomic_DNA"/>
</dbReference>
<evidence type="ECO:0000256" key="1">
    <source>
        <dbReference type="ARBA" id="ARBA00006227"/>
    </source>
</evidence>
<dbReference type="SUPFAM" id="SSF52161">
    <property type="entry name" value="Ribosomal protein L13"/>
    <property type="match status" value="1"/>
</dbReference>
<evidence type="ECO:0000256" key="3">
    <source>
        <dbReference type="ARBA" id="ARBA00023274"/>
    </source>
</evidence>
<dbReference type="CDD" id="cd00392">
    <property type="entry name" value="Ribosomal_L13"/>
    <property type="match status" value="1"/>
</dbReference>
<dbReference type="PIRSF" id="PIRSF002181">
    <property type="entry name" value="Ribosomal_L13"/>
    <property type="match status" value="1"/>
</dbReference>
<reference evidence="4" key="1">
    <citation type="submission" date="2018-06" db="EMBL/GenBank/DDBJ databases">
        <authorList>
            <person name="Zhirakovskaya E."/>
        </authorList>
    </citation>
    <scope>NUCLEOTIDE SEQUENCE</scope>
</reference>
<organism evidence="4">
    <name type="scientific">hydrothermal vent metagenome</name>
    <dbReference type="NCBI Taxonomy" id="652676"/>
    <lineage>
        <taxon>unclassified sequences</taxon>
        <taxon>metagenomes</taxon>
        <taxon>ecological metagenomes</taxon>
    </lineage>
</organism>